<dbReference type="Pfam" id="PF16220">
    <property type="entry name" value="DUF4880"/>
    <property type="match status" value="1"/>
</dbReference>
<dbReference type="PANTHER" id="PTHR30273">
    <property type="entry name" value="PERIPLASMIC SIGNAL SENSOR AND SIGMA FACTOR ACTIVATOR FECR-RELATED"/>
    <property type="match status" value="1"/>
</dbReference>
<sequence>MPRSVSSSECRPAWFGSTWPRRWPAATRRPRLEMSALADPIANQAVEWMVLLRSGAATIQDREAFEGWRDADPRHEAACRRIEGVLGGLAQCQGEPVAMHKALLSRRRAVKGLLGLAAAGVVSSGLVRYQPELSGMMADHRTPVGRRQRITLADGGTLLLNARTSLNLSAQAVDLIEGEVLLRTPATGESWQIRTANGIVHAERPAALAVRHKRGVSRLAVLDGEILLQSGRGLSRMLEAGQLASFGDAGIYLLQGVSVLAETAWEEGLLQVDDRPLVEVVEALADYRAGVLRVASSAASMRVSGLFPLDEPDRALRAIASVLPVRIRSVTPWWVSIEAV</sequence>
<dbReference type="Proteomes" id="UP000623509">
    <property type="component" value="Unassembled WGS sequence"/>
</dbReference>
<dbReference type="InterPro" id="IPR012373">
    <property type="entry name" value="Ferrdict_sens_TM"/>
</dbReference>
<evidence type="ECO:0000313" key="4">
    <source>
        <dbReference type="EMBL" id="PAS94922.1"/>
    </source>
</evidence>
<reference evidence="3 6" key="1">
    <citation type="submission" date="2016-08" db="EMBL/GenBank/DDBJ databases">
        <title>Candidatus Dactylopiibacterium carminicum genome sequence.</title>
        <authorList>
            <person name="Ramirez-Puebla S.T."/>
            <person name="Ormeno-Orrillo E."/>
            <person name="Vera-Ponce De Leon A."/>
            <person name="Luis L."/>
            <person name="Sanchez-Flores A."/>
            <person name="Monica R."/>
            <person name="Martinez-Romero E."/>
        </authorList>
    </citation>
    <scope>NUCLEOTIDE SEQUENCE [LARGE SCALE GENOMIC DNA]</scope>
    <source>
        <strain evidence="3">END1</strain>
    </source>
</reference>
<reference evidence="4 5" key="2">
    <citation type="submission" date="2017-07" db="EMBL/GenBank/DDBJ databases">
        <title>Candidatus Dactylopiibacterium carminicum, a nitrogen-fixing symbiont of the cochineal insect Dactylopius coccus and Dactylopius opuntiae (Hemiptera: Coccoidea: Dactylopiidae).</title>
        <authorList>
            <person name="Vera A."/>
        </authorList>
    </citation>
    <scope>NUCLEOTIDE SEQUENCE [LARGE SCALE GENOMIC DNA]</scope>
    <source>
        <strain evidence="4 5">NFDCM</strain>
    </source>
</reference>
<dbReference type="OrthoDB" id="1100567at2"/>
<evidence type="ECO:0000313" key="6">
    <source>
        <dbReference type="Proteomes" id="UP000623509"/>
    </source>
</evidence>
<evidence type="ECO:0000259" key="1">
    <source>
        <dbReference type="Pfam" id="PF04773"/>
    </source>
</evidence>
<name>A0A272EXS7_9RHOO</name>
<dbReference type="AlphaFoldDB" id="A0A272EXS7"/>
<proteinExistence type="predicted"/>
<dbReference type="PIRSF" id="PIRSF018266">
    <property type="entry name" value="FecR"/>
    <property type="match status" value="1"/>
</dbReference>
<dbReference type="EMBL" id="MDUX01000004">
    <property type="protein sequence ID" value="KAF7600509.1"/>
    <property type="molecule type" value="Genomic_DNA"/>
</dbReference>
<comment type="caution">
    <text evidence="4">The sequence shown here is derived from an EMBL/GenBank/DDBJ whole genome shotgun (WGS) entry which is preliminary data.</text>
</comment>
<protein>
    <submittedName>
        <fullName evidence="4">Iron dicitrate transport regulator FecR</fullName>
    </submittedName>
</protein>
<dbReference type="Proteomes" id="UP000216107">
    <property type="component" value="Unassembled WGS sequence"/>
</dbReference>
<dbReference type="Gene3D" id="2.60.120.1440">
    <property type="match status" value="1"/>
</dbReference>
<evidence type="ECO:0000313" key="5">
    <source>
        <dbReference type="Proteomes" id="UP000216107"/>
    </source>
</evidence>
<dbReference type="GO" id="GO:0016989">
    <property type="term" value="F:sigma factor antagonist activity"/>
    <property type="evidence" value="ECO:0007669"/>
    <property type="project" value="TreeGrafter"/>
</dbReference>
<keyword evidence="6" id="KW-1185">Reference proteome</keyword>
<dbReference type="InterPro" id="IPR032623">
    <property type="entry name" value="FecR_N"/>
</dbReference>
<feature type="domain" description="FecR N-terminal" evidence="2">
    <location>
        <begin position="44"/>
        <end position="83"/>
    </location>
</feature>
<evidence type="ECO:0000313" key="3">
    <source>
        <dbReference type="EMBL" id="KAF7600509.1"/>
    </source>
</evidence>
<feature type="domain" description="FecR protein" evidence="1">
    <location>
        <begin position="139"/>
        <end position="226"/>
    </location>
</feature>
<organism evidence="4 5">
    <name type="scientific">Candidatus Dactylopiibacterium carminicum</name>
    <dbReference type="NCBI Taxonomy" id="857335"/>
    <lineage>
        <taxon>Bacteria</taxon>
        <taxon>Pseudomonadati</taxon>
        <taxon>Pseudomonadota</taxon>
        <taxon>Betaproteobacteria</taxon>
        <taxon>Rhodocyclales</taxon>
        <taxon>Rhodocyclaceae</taxon>
        <taxon>Candidatus Dactylopiibacterium</taxon>
    </lineage>
</organism>
<dbReference type="InterPro" id="IPR006860">
    <property type="entry name" value="FecR"/>
</dbReference>
<evidence type="ECO:0000259" key="2">
    <source>
        <dbReference type="Pfam" id="PF16220"/>
    </source>
</evidence>
<dbReference type="EMBL" id="NMRN01000003">
    <property type="protein sequence ID" value="PAS94922.1"/>
    <property type="molecule type" value="Genomic_DNA"/>
</dbReference>
<accession>A0A272EXS7</accession>
<dbReference type="Pfam" id="PF04773">
    <property type="entry name" value="FecR"/>
    <property type="match status" value="1"/>
</dbReference>
<dbReference type="PANTHER" id="PTHR30273:SF2">
    <property type="entry name" value="PROTEIN FECR"/>
    <property type="match status" value="1"/>
</dbReference>
<gene>
    <name evidence="3" type="ORF">BGI27_02100</name>
    <name evidence="4" type="ORF">CGU29_02065</name>
</gene>